<reference evidence="2" key="1">
    <citation type="journal article" date="2023" name="Mol. Phylogenet. Evol.">
        <title>Genome-scale phylogeny and comparative genomics of the fungal order Sordariales.</title>
        <authorList>
            <person name="Hensen N."/>
            <person name="Bonometti L."/>
            <person name="Westerberg I."/>
            <person name="Brannstrom I.O."/>
            <person name="Guillou S."/>
            <person name="Cros-Aarteil S."/>
            <person name="Calhoun S."/>
            <person name="Haridas S."/>
            <person name="Kuo A."/>
            <person name="Mondo S."/>
            <person name="Pangilinan J."/>
            <person name="Riley R."/>
            <person name="LaButti K."/>
            <person name="Andreopoulos B."/>
            <person name="Lipzen A."/>
            <person name="Chen C."/>
            <person name="Yan M."/>
            <person name="Daum C."/>
            <person name="Ng V."/>
            <person name="Clum A."/>
            <person name="Steindorff A."/>
            <person name="Ohm R.A."/>
            <person name="Martin F."/>
            <person name="Silar P."/>
            <person name="Natvig D.O."/>
            <person name="Lalanne C."/>
            <person name="Gautier V."/>
            <person name="Ament-Velasquez S.L."/>
            <person name="Kruys A."/>
            <person name="Hutchinson M.I."/>
            <person name="Powell A.J."/>
            <person name="Barry K."/>
            <person name="Miller A.N."/>
            <person name="Grigoriev I.V."/>
            <person name="Debuchy R."/>
            <person name="Gladieux P."/>
            <person name="Hiltunen Thoren M."/>
            <person name="Johannesson H."/>
        </authorList>
    </citation>
    <scope>NUCLEOTIDE SEQUENCE</scope>
    <source>
        <strain evidence="2">PSN309</strain>
    </source>
</reference>
<feature type="region of interest" description="Disordered" evidence="1">
    <location>
        <begin position="1"/>
        <end position="20"/>
    </location>
</feature>
<reference evidence="2" key="2">
    <citation type="submission" date="2023-05" db="EMBL/GenBank/DDBJ databases">
        <authorList>
            <consortium name="Lawrence Berkeley National Laboratory"/>
            <person name="Steindorff A."/>
            <person name="Hensen N."/>
            <person name="Bonometti L."/>
            <person name="Westerberg I."/>
            <person name="Brannstrom I.O."/>
            <person name="Guillou S."/>
            <person name="Cros-Aarteil S."/>
            <person name="Calhoun S."/>
            <person name="Haridas S."/>
            <person name="Kuo A."/>
            <person name="Mondo S."/>
            <person name="Pangilinan J."/>
            <person name="Riley R."/>
            <person name="Labutti K."/>
            <person name="Andreopoulos B."/>
            <person name="Lipzen A."/>
            <person name="Chen C."/>
            <person name="Yanf M."/>
            <person name="Daum C."/>
            <person name="Ng V."/>
            <person name="Clum A."/>
            <person name="Ohm R."/>
            <person name="Martin F."/>
            <person name="Silar P."/>
            <person name="Natvig D."/>
            <person name="Lalanne C."/>
            <person name="Gautier V."/>
            <person name="Ament-Velasquez S.L."/>
            <person name="Kruys A."/>
            <person name="Hutchinson M.I."/>
            <person name="Powell A.J."/>
            <person name="Barry K."/>
            <person name="Miller A.N."/>
            <person name="Grigoriev I.V."/>
            <person name="Debuchy R."/>
            <person name="Gladieux P."/>
            <person name="Thoren M.H."/>
            <person name="Johannesson H."/>
        </authorList>
    </citation>
    <scope>NUCLEOTIDE SEQUENCE</scope>
    <source>
        <strain evidence="2">PSN309</strain>
    </source>
</reference>
<accession>A0AAN6X2T2</accession>
<keyword evidence="3" id="KW-1185">Reference proteome</keyword>
<proteinExistence type="predicted"/>
<sequence length="59" mass="6338">MSPTGEKASDTQKSDSITRGNLMPGILCLTCAGQGYEVWVLPGRACGYCRTPARDEDDD</sequence>
<name>A0AAN6X2T2_9PEZI</name>
<comment type="caution">
    <text evidence="2">The sequence shown here is derived from an EMBL/GenBank/DDBJ whole genome shotgun (WGS) entry which is preliminary data.</text>
</comment>
<evidence type="ECO:0000313" key="3">
    <source>
        <dbReference type="Proteomes" id="UP001302126"/>
    </source>
</evidence>
<organism evidence="2 3">
    <name type="scientific">Podospora australis</name>
    <dbReference type="NCBI Taxonomy" id="1536484"/>
    <lineage>
        <taxon>Eukaryota</taxon>
        <taxon>Fungi</taxon>
        <taxon>Dikarya</taxon>
        <taxon>Ascomycota</taxon>
        <taxon>Pezizomycotina</taxon>
        <taxon>Sordariomycetes</taxon>
        <taxon>Sordariomycetidae</taxon>
        <taxon>Sordariales</taxon>
        <taxon>Podosporaceae</taxon>
        <taxon>Podospora</taxon>
    </lineage>
</organism>
<dbReference type="Proteomes" id="UP001302126">
    <property type="component" value="Unassembled WGS sequence"/>
</dbReference>
<dbReference type="AlphaFoldDB" id="A0AAN6X2T2"/>
<protein>
    <submittedName>
        <fullName evidence="2">Uncharacterized protein</fullName>
    </submittedName>
</protein>
<evidence type="ECO:0000313" key="2">
    <source>
        <dbReference type="EMBL" id="KAK4192581.1"/>
    </source>
</evidence>
<gene>
    <name evidence="2" type="ORF">QBC35DRAFT_447422</name>
</gene>
<dbReference type="EMBL" id="MU864354">
    <property type="protein sequence ID" value="KAK4192581.1"/>
    <property type="molecule type" value="Genomic_DNA"/>
</dbReference>
<evidence type="ECO:0000256" key="1">
    <source>
        <dbReference type="SAM" id="MobiDB-lite"/>
    </source>
</evidence>